<evidence type="ECO:0000313" key="2">
    <source>
        <dbReference type="EMBL" id="GGH36640.1"/>
    </source>
</evidence>
<dbReference type="AlphaFoldDB" id="A0A917IDY2"/>
<reference evidence="2" key="2">
    <citation type="submission" date="2020-09" db="EMBL/GenBank/DDBJ databases">
        <authorList>
            <person name="Sun Q."/>
            <person name="Zhou Y."/>
        </authorList>
    </citation>
    <scope>NUCLEOTIDE SEQUENCE</scope>
    <source>
        <strain evidence="2">CGMCC 1.15794</strain>
    </source>
</reference>
<evidence type="ECO:0000256" key="1">
    <source>
        <dbReference type="SAM" id="SignalP"/>
    </source>
</evidence>
<organism evidence="2 3">
    <name type="scientific">Microbacterium album</name>
    <dbReference type="NCBI Taxonomy" id="2053191"/>
    <lineage>
        <taxon>Bacteria</taxon>
        <taxon>Bacillati</taxon>
        <taxon>Actinomycetota</taxon>
        <taxon>Actinomycetes</taxon>
        <taxon>Micrococcales</taxon>
        <taxon>Microbacteriaceae</taxon>
        <taxon>Microbacterium</taxon>
    </lineage>
</organism>
<dbReference type="NCBIfam" id="NF033766">
    <property type="entry name" value="choice_anch_G"/>
    <property type="match status" value="1"/>
</dbReference>
<reference evidence="2" key="1">
    <citation type="journal article" date="2014" name="Int. J. Syst. Evol. Microbiol.">
        <title>Complete genome sequence of Corynebacterium casei LMG S-19264T (=DSM 44701T), isolated from a smear-ripened cheese.</title>
        <authorList>
            <consortium name="US DOE Joint Genome Institute (JGI-PGF)"/>
            <person name="Walter F."/>
            <person name="Albersmeier A."/>
            <person name="Kalinowski J."/>
            <person name="Ruckert C."/>
        </authorList>
    </citation>
    <scope>NUCLEOTIDE SEQUENCE</scope>
    <source>
        <strain evidence="2">CGMCC 1.15794</strain>
    </source>
</reference>
<dbReference type="RefSeq" id="WP_188754768.1">
    <property type="nucleotide sequence ID" value="NZ_BMJY01000002.1"/>
</dbReference>
<evidence type="ECO:0000313" key="3">
    <source>
        <dbReference type="Proteomes" id="UP000657592"/>
    </source>
</evidence>
<evidence type="ECO:0008006" key="4">
    <source>
        <dbReference type="Google" id="ProtNLM"/>
    </source>
</evidence>
<feature type="chain" id="PRO_5038722755" description="Choice-of-anchor G family protein" evidence="1">
    <location>
        <begin position="25"/>
        <end position="599"/>
    </location>
</feature>
<gene>
    <name evidence="2" type="ORF">GCM10010921_05930</name>
</gene>
<keyword evidence="3" id="KW-1185">Reference proteome</keyword>
<proteinExistence type="predicted"/>
<sequence length="599" mass="59445">MTRPFHRVWAVAGLVALLVVPATGNGSLASWTDAEWTTTALATQSFDCGTEEGYAAAASGRQVDGTLLGTPLGAVAEVQGVENRVDSAGAEHFHPVGAHDLDPEDRLAYTRATSLSVGALSGLAAVALPRIDAALPGFATGALGQYAQVTALGTATGATGLVTDRSGIVTIGEYGAATPPAASTISLGETLPVIAGAVSDVGLEIGAVSALSRVDGCALLREAVWGIEATRAVERDYDIAGLQLVLDAPALRELVGVVESTVTALDGSLRGLEGALGSAINGAIGNVLGLNLAPVATLAVQQRGSGVAVTVPDLGAAVAGLLDEAADSEGVVRLELREGRIAVDLTKLLSSGPHGLNDLPPNTELVLDEQVVNALAGRVDAVLQDWVSTVVGALTTAVGGTRVSIDLAPTVMLGILSSPRPIAQVRIGIDADLAALTGEGSALATGIEVDLTGLRGLGPIITGLLGLLLTPLTSALEGLGSVLVSAIAGVLEAPLGIVGTLGTTLTGLTTTLVGAVESVLAPLPSVLSLQVNVQPDVTSPNPPPAGPPSYHPATATATAQYVVTALRVGIVAPAGSPGSLTTLLLGTATAGPVTLSDGG</sequence>
<feature type="signal peptide" evidence="1">
    <location>
        <begin position="1"/>
        <end position="24"/>
    </location>
</feature>
<dbReference type="EMBL" id="BMJY01000002">
    <property type="protein sequence ID" value="GGH36640.1"/>
    <property type="molecule type" value="Genomic_DNA"/>
</dbReference>
<accession>A0A917IDY2</accession>
<protein>
    <recommendedName>
        <fullName evidence="4">Choice-of-anchor G family protein</fullName>
    </recommendedName>
</protein>
<comment type="caution">
    <text evidence="2">The sequence shown here is derived from an EMBL/GenBank/DDBJ whole genome shotgun (WGS) entry which is preliminary data.</text>
</comment>
<dbReference type="Proteomes" id="UP000657592">
    <property type="component" value="Unassembled WGS sequence"/>
</dbReference>
<dbReference type="InterPro" id="IPR047900">
    <property type="entry name" value="Choice_anch_G"/>
</dbReference>
<name>A0A917IDY2_9MICO</name>
<keyword evidence="1" id="KW-0732">Signal</keyword>